<dbReference type="Gene3D" id="3.40.50.720">
    <property type="entry name" value="NAD(P)-binding Rossmann-like Domain"/>
    <property type="match status" value="1"/>
</dbReference>
<dbReference type="EMBL" id="CP063196">
    <property type="protein sequence ID" value="UOE18391.1"/>
    <property type="molecule type" value="Genomic_DNA"/>
</dbReference>
<dbReference type="PRINTS" id="PR00081">
    <property type="entry name" value="GDHRDH"/>
</dbReference>
<reference evidence="3" key="1">
    <citation type="submission" date="2020-10" db="EMBL/GenBank/DDBJ databases">
        <title>De novo genome project of the cellulose decomposer Thermobifida halotolerans type strain.</title>
        <authorList>
            <person name="Nagy I."/>
            <person name="Horvath B."/>
            <person name="Kukolya J."/>
            <person name="Nagy I."/>
            <person name="Orsini M."/>
        </authorList>
    </citation>
    <scope>NUCLEOTIDE SEQUENCE</scope>
    <source>
        <strain evidence="3">DSM 44931</strain>
    </source>
</reference>
<keyword evidence="4" id="KW-1185">Reference proteome</keyword>
<protein>
    <submittedName>
        <fullName evidence="3">SDR family NAD(P)-dependent oxidoreductase</fullName>
    </submittedName>
</protein>
<evidence type="ECO:0000313" key="3">
    <source>
        <dbReference type="EMBL" id="UOE18391.1"/>
    </source>
</evidence>
<organism evidence="3 4">
    <name type="scientific">Thermobifida halotolerans</name>
    <dbReference type="NCBI Taxonomy" id="483545"/>
    <lineage>
        <taxon>Bacteria</taxon>
        <taxon>Bacillati</taxon>
        <taxon>Actinomycetota</taxon>
        <taxon>Actinomycetes</taxon>
        <taxon>Streptosporangiales</taxon>
        <taxon>Nocardiopsidaceae</taxon>
        <taxon>Thermobifida</taxon>
    </lineage>
</organism>
<dbReference type="AlphaFoldDB" id="A0A399G3J8"/>
<evidence type="ECO:0000256" key="2">
    <source>
        <dbReference type="ARBA" id="ARBA00023002"/>
    </source>
</evidence>
<dbReference type="PANTHER" id="PTHR24320">
    <property type="entry name" value="RETINOL DEHYDROGENASE"/>
    <property type="match status" value="1"/>
</dbReference>
<proteinExistence type="inferred from homology"/>
<sequence>MNATRSVLVTGASSGLGRHAAADLAKAGWHVVLGCRDVQRGADAAAWIRGRHPDASLEVLEMDLASLASVRSAAPRLASADRPPLHAVVCNAGVQVVDGIRRSADGHELTFATNHLGHFLLVRLLLDHIAEPGRVVFVASNTHLGPEHSYGFPGPVWADPIRLADPERSPVDGSPKGGRQRYATSKLANVYTTYELARRLGERRITANAFDPGLMPQTGLSRDYPPLLRRIYLALAPVMIRLLSRAYSVEDAASALAWLVDSPEPAEVTGGYFVLRRQQPSSPESYDQERAAELWRASEELTGVRV</sequence>
<dbReference type="InterPro" id="IPR002347">
    <property type="entry name" value="SDR_fam"/>
</dbReference>
<dbReference type="KEGG" id="thao:NI17_016370"/>
<dbReference type="Proteomes" id="UP000265719">
    <property type="component" value="Chromosome"/>
</dbReference>
<comment type="similarity">
    <text evidence="1">Belongs to the short-chain dehydrogenases/reductases (SDR) family.</text>
</comment>
<dbReference type="PANTHER" id="PTHR24320:SF227">
    <property type="entry name" value="RETINOL DEHYDROGENASE 11"/>
    <property type="match status" value="1"/>
</dbReference>
<dbReference type="GO" id="GO:0016491">
    <property type="term" value="F:oxidoreductase activity"/>
    <property type="evidence" value="ECO:0007669"/>
    <property type="project" value="UniProtKB-KW"/>
</dbReference>
<dbReference type="InterPro" id="IPR036291">
    <property type="entry name" value="NAD(P)-bd_dom_sf"/>
</dbReference>
<dbReference type="Pfam" id="PF00106">
    <property type="entry name" value="adh_short"/>
    <property type="match status" value="1"/>
</dbReference>
<keyword evidence="2" id="KW-0560">Oxidoreductase</keyword>
<dbReference type="SUPFAM" id="SSF51735">
    <property type="entry name" value="NAD(P)-binding Rossmann-fold domains"/>
    <property type="match status" value="1"/>
</dbReference>
<evidence type="ECO:0000256" key="1">
    <source>
        <dbReference type="ARBA" id="ARBA00006484"/>
    </source>
</evidence>
<dbReference type="RefSeq" id="WP_068688230.1">
    <property type="nucleotide sequence ID" value="NZ_CP063196.1"/>
</dbReference>
<evidence type="ECO:0000313" key="4">
    <source>
        <dbReference type="Proteomes" id="UP000265719"/>
    </source>
</evidence>
<name>A0A399G3J8_9ACTN</name>
<dbReference type="OrthoDB" id="4577644at2"/>
<accession>A0A399G3J8</accession>
<gene>
    <name evidence="3" type="ORF">NI17_016370</name>
</gene>